<dbReference type="GO" id="GO:0016853">
    <property type="term" value="F:isomerase activity"/>
    <property type="evidence" value="ECO:0007669"/>
    <property type="project" value="UniProtKB-KW"/>
</dbReference>
<keyword evidence="1" id="KW-0413">Isomerase</keyword>
<organism evidence="1">
    <name type="scientific">Mycobacterium xenopi 4042</name>
    <dbReference type="NCBI Taxonomy" id="1299334"/>
    <lineage>
        <taxon>Bacteria</taxon>
        <taxon>Bacillati</taxon>
        <taxon>Actinomycetota</taxon>
        <taxon>Actinomycetes</taxon>
        <taxon>Mycobacteriales</taxon>
        <taxon>Mycobacteriaceae</taxon>
        <taxon>Mycobacterium</taxon>
    </lineage>
</organism>
<protein>
    <submittedName>
        <fullName evidence="1">Linear gramicidin synthetase subunit D domain protein</fullName>
        <ecNumber evidence="1">5.1.1.-</ecNumber>
    </submittedName>
</protein>
<gene>
    <name evidence="1" type="ORF">I553_9121</name>
</gene>
<comment type="caution">
    <text evidence="1">The sequence shown here is derived from an EMBL/GenBank/DDBJ whole genome shotgun (WGS) entry which is preliminary data.</text>
</comment>
<reference evidence="1" key="1">
    <citation type="submission" date="2014-01" db="EMBL/GenBank/DDBJ databases">
        <authorList>
            <person name="Brown-Elliot B."/>
            <person name="Wallace R."/>
            <person name="Lenaerts A."/>
            <person name="Ordway D."/>
            <person name="DeGroote M.A."/>
            <person name="Parker T."/>
            <person name="Sizemore C."/>
            <person name="Tallon L.J."/>
            <person name="Sadzewicz L.K."/>
            <person name="Sengamalay N."/>
            <person name="Fraser C.M."/>
            <person name="Hine E."/>
            <person name="Shefchek K.A."/>
            <person name="Das S.P."/>
            <person name="Tettelin H."/>
        </authorList>
    </citation>
    <scope>NUCLEOTIDE SEQUENCE [LARGE SCALE GENOMIC DNA]</scope>
    <source>
        <strain evidence="1">4042</strain>
    </source>
</reference>
<evidence type="ECO:0000313" key="1">
    <source>
        <dbReference type="EMBL" id="EUA07767.1"/>
    </source>
</evidence>
<dbReference type="EC" id="5.1.1.-" evidence="1"/>
<accession>X7YKS5</accession>
<dbReference type="Gene3D" id="3.40.50.980">
    <property type="match status" value="1"/>
</dbReference>
<dbReference type="PATRIC" id="fig|1299334.3.peg.9663"/>
<dbReference type="EMBL" id="JAOB01000092">
    <property type="protein sequence ID" value="EUA07767.1"/>
    <property type="molecule type" value="Genomic_DNA"/>
</dbReference>
<dbReference type="AlphaFoldDB" id="X7YKS5"/>
<proteinExistence type="predicted"/>
<sequence length="76" mass="8287">MWSHSHSLAFDVSVWEIFGALLRGGRLVVVPEAIAGRRTTFTPCWSPNGSACSPKPLRRSGHCPRRVGVDGVGGRW</sequence>
<name>X7YKS5_MYCXE</name>